<comment type="similarity">
    <text evidence="2 9">Belongs to the SecG family.</text>
</comment>
<feature type="transmembrane region" description="Helical" evidence="9">
    <location>
        <begin position="6"/>
        <end position="24"/>
    </location>
</feature>
<evidence type="ECO:0000256" key="4">
    <source>
        <dbReference type="ARBA" id="ARBA00022692"/>
    </source>
</evidence>
<keyword evidence="7 9" id="KW-0811">Translocation</keyword>
<sequence length="71" mass="7771">MAEFLPIIQIIISSLLIGAILLQARGSGLSSVFGGESTFYHTRRGIEKIIFWATIVLAILFVALSFVSFLL</sequence>
<dbReference type="InterPro" id="IPR004692">
    <property type="entry name" value="SecG"/>
</dbReference>
<evidence type="ECO:0000256" key="8">
    <source>
        <dbReference type="ARBA" id="ARBA00023136"/>
    </source>
</evidence>
<dbReference type="EMBL" id="MEZA01000013">
    <property type="protein sequence ID" value="OGD42936.1"/>
    <property type="molecule type" value="Genomic_DNA"/>
</dbReference>
<evidence type="ECO:0000313" key="11">
    <source>
        <dbReference type="Proteomes" id="UP000178974"/>
    </source>
</evidence>
<gene>
    <name evidence="10" type="ORF">A2567_02110</name>
</gene>
<keyword evidence="8 9" id="KW-0472">Membrane</keyword>
<organism evidence="10 11">
    <name type="scientific">Candidatus Azambacteria bacterium RIFOXYD1_FULL_42_11</name>
    <dbReference type="NCBI Taxonomy" id="1797310"/>
    <lineage>
        <taxon>Bacteria</taxon>
        <taxon>Candidatus Azamiibacteriota</taxon>
    </lineage>
</organism>
<evidence type="ECO:0000256" key="5">
    <source>
        <dbReference type="ARBA" id="ARBA00022927"/>
    </source>
</evidence>
<evidence type="ECO:0000256" key="1">
    <source>
        <dbReference type="ARBA" id="ARBA00004141"/>
    </source>
</evidence>
<keyword evidence="6 9" id="KW-1133">Transmembrane helix</keyword>
<keyword evidence="9" id="KW-1003">Cell membrane</keyword>
<comment type="function">
    <text evidence="9">Involved in protein export. Participates in an early event of protein translocation.</text>
</comment>
<dbReference type="AlphaFoldDB" id="A0A1F5CJB9"/>
<protein>
    <recommendedName>
        <fullName evidence="9">Protein-export membrane protein SecG</fullName>
    </recommendedName>
</protein>
<feature type="transmembrane region" description="Helical" evidence="9">
    <location>
        <begin position="49"/>
        <end position="70"/>
    </location>
</feature>
<keyword evidence="4 9" id="KW-0812">Transmembrane</keyword>
<keyword evidence="3 9" id="KW-0813">Transport</keyword>
<proteinExistence type="inferred from homology"/>
<dbReference type="NCBIfam" id="TIGR00810">
    <property type="entry name" value="secG"/>
    <property type="match status" value="1"/>
</dbReference>
<dbReference type="GO" id="GO:0005886">
    <property type="term" value="C:plasma membrane"/>
    <property type="evidence" value="ECO:0007669"/>
    <property type="project" value="UniProtKB-SubCell"/>
</dbReference>
<comment type="subcellular location">
    <subcellularLocation>
        <location evidence="9">Cell membrane</location>
        <topology evidence="9">Multi-pass membrane protein</topology>
    </subcellularLocation>
    <subcellularLocation>
        <location evidence="1">Membrane</location>
        <topology evidence="1">Multi-pass membrane protein</topology>
    </subcellularLocation>
</comment>
<reference evidence="10 11" key="1">
    <citation type="journal article" date="2016" name="Nat. Commun.">
        <title>Thousands of microbial genomes shed light on interconnected biogeochemical processes in an aquifer system.</title>
        <authorList>
            <person name="Anantharaman K."/>
            <person name="Brown C.T."/>
            <person name="Hug L.A."/>
            <person name="Sharon I."/>
            <person name="Castelle C.J."/>
            <person name="Probst A.J."/>
            <person name="Thomas B.C."/>
            <person name="Singh A."/>
            <person name="Wilkins M.J."/>
            <person name="Karaoz U."/>
            <person name="Brodie E.L."/>
            <person name="Williams K.H."/>
            <person name="Hubbard S.S."/>
            <person name="Banfield J.F."/>
        </authorList>
    </citation>
    <scope>NUCLEOTIDE SEQUENCE [LARGE SCALE GENOMIC DNA]</scope>
</reference>
<evidence type="ECO:0000256" key="7">
    <source>
        <dbReference type="ARBA" id="ARBA00023010"/>
    </source>
</evidence>
<keyword evidence="5 9" id="KW-0653">Protein transport</keyword>
<dbReference type="Proteomes" id="UP000178974">
    <property type="component" value="Unassembled WGS sequence"/>
</dbReference>
<dbReference type="Pfam" id="PF03840">
    <property type="entry name" value="SecG"/>
    <property type="match status" value="1"/>
</dbReference>
<comment type="caution">
    <text evidence="10">The sequence shown here is derived from an EMBL/GenBank/DDBJ whole genome shotgun (WGS) entry which is preliminary data.</text>
</comment>
<evidence type="ECO:0000256" key="9">
    <source>
        <dbReference type="RuleBase" id="RU365087"/>
    </source>
</evidence>
<name>A0A1F5CJB9_9BACT</name>
<evidence type="ECO:0000256" key="2">
    <source>
        <dbReference type="ARBA" id="ARBA00008445"/>
    </source>
</evidence>
<evidence type="ECO:0000256" key="3">
    <source>
        <dbReference type="ARBA" id="ARBA00022448"/>
    </source>
</evidence>
<evidence type="ECO:0000313" key="10">
    <source>
        <dbReference type="EMBL" id="OGD42936.1"/>
    </source>
</evidence>
<accession>A0A1F5CJB9</accession>
<dbReference type="GO" id="GO:0009306">
    <property type="term" value="P:protein secretion"/>
    <property type="evidence" value="ECO:0007669"/>
    <property type="project" value="UniProtKB-UniRule"/>
</dbReference>
<evidence type="ECO:0000256" key="6">
    <source>
        <dbReference type="ARBA" id="ARBA00022989"/>
    </source>
</evidence>
<dbReference type="GO" id="GO:0015450">
    <property type="term" value="F:protein-transporting ATPase activity"/>
    <property type="evidence" value="ECO:0007669"/>
    <property type="project" value="UniProtKB-UniRule"/>
</dbReference>